<organism evidence="1 2">
    <name type="scientific">Streptomyces arboris</name>
    <dbReference type="NCBI Taxonomy" id="2600619"/>
    <lineage>
        <taxon>Bacteria</taxon>
        <taxon>Bacillati</taxon>
        <taxon>Actinomycetota</taxon>
        <taxon>Actinomycetes</taxon>
        <taxon>Kitasatosporales</taxon>
        <taxon>Streptomycetaceae</taxon>
        <taxon>Streptomyces</taxon>
    </lineage>
</organism>
<sequence length="203" mass="22685">MRVLECELQWSGSSGAIERSDFMVHGDLIRLYGIDGVVIYPVKAACEMDSVTAEFLGAVGLPSGRVFISRAGVAGSERDPYVLGPLFDLGDRYCPPESRSWHVLGYLPAALIVLDPHSGAVYVFQESERDYQLAHRDVASLVHCLLEFRKLDDSYKAACPDSLDVESLVNRFREEVEAVDPTPLIDSESEWNRMLGEILEEMW</sequence>
<dbReference type="AlphaFoldDB" id="A0A5N5EE78"/>
<comment type="caution">
    <text evidence="1">The sequence shown here is derived from an EMBL/GenBank/DDBJ whole genome shotgun (WGS) entry which is preliminary data.</text>
</comment>
<protein>
    <recommendedName>
        <fullName evidence="3">SUKH-4 immunity protein</fullName>
    </recommendedName>
</protein>
<evidence type="ECO:0000313" key="2">
    <source>
        <dbReference type="Proteomes" id="UP000326907"/>
    </source>
</evidence>
<dbReference type="Proteomes" id="UP000326907">
    <property type="component" value="Unassembled WGS sequence"/>
</dbReference>
<evidence type="ECO:0008006" key="3">
    <source>
        <dbReference type="Google" id="ProtNLM"/>
    </source>
</evidence>
<proteinExistence type="predicted"/>
<gene>
    <name evidence="1" type="ORF">F5983_30805</name>
</gene>
<keyword evidence="2" id="KW-1185">Reference proteome</keyword>
<dbReference type="EMBL" id="VYUA01000042">
    <property type="protein sequence ID" value="KAB2588757.1"/>
    <property type="molecule type" value="Genomic_DNA"/>
</dbReference>
<reference evidence="1 2" key="1">
    <citation type="submission" date="2019-09" db="EMBL/GenBank/DDBJ databases">
        <authorList>
            <person name="Liu P."/>
        </authorList>
    </citation>
    <scope>NUCLEOTIDE SEQUENCE [LARGE SCALE GENOMIC DNA]</scope>
    <source>
        <strain evidence="1 2">TRM68085</strain>
    </source>
</reference>
<dbReference type="Pfam" id="PF14435">
    <property type="entry name" value="SUKH-4"/>
    <property type="match status" value="1"/>
</dbReference>
<evidence type="ECO:0000313" key="1">
    <source>
        <dbReference type="EMBL" id="KAB2588757.1"/>
    </source>
</evidence>
<name>A0A5N5EE78_9ACTN</name>
<accession>A0A5N5EE78</accession>
<dbReference type="InterPro" id="IPR025851">
    <property type="entry name" value="SUKH-4"/>
</dbReference>